<feature type="transmembrane region" description="Helical" evidence="1">
    <location>
        <begin position="86"/>
        <end position="105"/>
    </location>
</feature>
<dbReference type="RefSeq" id="WP_377712392.1">
    <property type="nucleotide sequence ID" value="NZ_JBHTJM010000002.1"/>
</dbReference>
<keyword evidence="1" id="KW-1133">Transmembrane helix</keyword>
<sequence>MKLFPSKTFTIELAEDKEVSLEKLKQRTKKSNSLISSYTDKTFIGKVETNNFKLISSEIGKGALCVFTGNVKNNEIQVTTTVNTPFKVLISIWAIGFFSFILFMGAKENFESLIPQLIPFLVFLLVIRYLFIGLFFKKLTNNGIKRFKDILNIKSLTIID</sequence>
<gene>
    <name evidence="2" type="ORF">ACFQ1O_01025</name>
</gene>
<keyword evidence="1" id="KW-0812">Transmembrane</keyword>
<dbReference type="EMBL" id="JBHTJM010000002">
    <property type="protein sequence ID" value="MFD0962580.1"/>
    <property type="molecule type" value="Genomic_DNA"/>
</dbReference>
<reference evidence="3" key="1">
    <citation type="journal article" date="2019" name="Int. J. Syst. Evol. Microbiol.">
        <title>The Global Catalogue of Microorganisms (GCM) 10K type strain sequencing project: providing services to taxonomists for standard genome sequencing and annotation.</title>
        <authorList>
            <consortium name="The Broad Institute Genomics Platform"/>
            <consortium name="The Broad Institute Genome Sequencing Center for Infectious Disease"/>
            <person name="Wu L."/>
            <person name="Ma J."/>
        </authorList>
    </citation>
    <scope>NUCLEOTIDE SEQUENCE [LARGE SCALE GENOMIC DNA]</scope>
    <source>
        <strain evidence="3">CCUG 62114</strain>
    </source>
</reference>
<name>A0ABW3HYD6_9FLAO</name>
<evidence type="ECO:0000313" key="2">
    <source>
        <dbReference type="EMBL" id="MFD0962580.1"/>
    </source>
</evidence>
<proteinExistence type="predicted"/>
<evidence type="ECO:0000313" key="3">
    <source>
        <dbReference type="Proteomes" id="UP001596997"/>
    </source>
</evidence>
<feature type="transmembrane region" description="Helical" evidence="1">
    <location>
        <begin position="117"/>
        <end position="136"/>
    </location>
</feature>
<organism evidence="2 3">
    <name type="scientific">Pseudofulvibacter geojedonensis</name>
    <dbReference type="NCBI Taxonomy" id="1123758"/>
    <lineage>
        <taxon>Bacteria</taxon>
        <taxon>Pseudomonadati</taxon>
        <taxon>Bacteroidota</taxon>
        <taxon>Flavobacteriia</taxon>
        <taxon>Flavobacteriales</taxon>
        <taxon>Flavobacteriaceae</taxon>
        <taxon>Pseudofulvibacter</taxon>
    </lineage>
</organism>
<dbReference type="Proteomes" id="UP001596997">
    <property type="component" value="Unassembled WGS sequence"/>
</dbReference>
<keyword evidence="3" id="KW-1185">Reference proteome</keyword>
<comment type="caution">
    <text evidence="2">The sequence shown here is derived from an EMBL/GenBank/DDBJ whole genome shotgun (WGS) entry which is preliminary data.</text>
</comment>
<evidence type="ECO:0000256" key="1">
    <source>
        <dbReference type="SAM" id="Phobius"/>
    </source>
</evidence>
<accession>A0ABW3HYD6</accession>
<protein>
    <submittedName>
        <fullName evidence="2">Uncharacterized protein</fullName>
    </submittedName>
</protein>
<keyword evidence="1" id="KW-0472">Membrane</keyword>